<dbReference type="AlphaFoldDB" id="A0A1A8ZKU3"/>
<dbReference type="Proteomes" id="UP000198765">
    <property type="component" value="Chromosome I"/>
</dbReference>
<name>A0A1A8ZKU3_9ACTN</name>
<organism evidence="1 2">
    <name type="scientific">Micromonospora narathiwatensis</name>
    <dbReference type="NCBI Taxonomy" id="299146"/>
    <lineage>
        <taxon>Bacteria</taxon>
        <taxon>Bacillati</taxon>
        <taxon>Actinomycetota</taxon>
        <taxon>Actinomycetes</taxon>
        <taxon>Micromonosporales</taxon>
        <taxon>Micromonosporaceae</taxon>
        <taxon>Micromonospora</taxon>
    </lineage>
</organism>
<evidence type="ECO:0000313" key="1">
    <source>
        <dbReference type="EMBL" id="SBT44508.1"/>
    </source>
</evidence>
<evidence type="ECO:0000313" key="2">
    <source>
        <dbReference type="Proteomes" id="UP000198765"/>
    </source>
</evidence>
<accession>A0A1A8ZKU3</accession>
<dbReference type="EMBL" id="LT594324">
    <property type="protein sequence ID" value="SBT44508.1"/>
    <property type="molecule type" value="Genomic_DNA"/>
</dbReference>
<sequence length="101" mass="10637">MPLARNEEIVAEVRGPVVAELCRSAIEAARHQIAWPRGATDIEGAIVAASRRLATMVALAVFDNAERGGDALGYLGRRPAQAAGSRHVPGVQRGCARGVPR</sequence>
<reference evidence="1 2" key="1">
    <citation type="submission" date="2016-06" db="EMBL/GenBank/DDBJ databases">
        <authorList>
            <person name="Kjaerup R.B."/>
            <person name="Dalgaard T.S."/>
            <person name="Juul-Madsen H.R."/>
        </authorList>
    </citation>
    <scope>NUCLEOTIDE SEQUENCE [LARGE SCALE GENOMIC DNA]</scope>
    <source>
        <strain evidence="1 2">DSM 45248</strain>
    </source>
</reference>
<protein>
    <submittedName>
        <fullName evidence="1">Uncharacterized protein</fullName>
    </submittedName>
</protein>
<dbReference type="PATRIC" id="fig|299146.4.peg.2151"/>
<gene>
    <name evidence="1" type="ORF">GA0070621_2083</name>
</gene>
<proteinExistence type="predicted"/>
<keyword evidence="2" id="KW-1185">Reference proteome</keyword>